<reference evidence="2" key="1">
    <citation type="submission" date="2022-11" db="UniProtKB">
        <authorList>
            <consortium name="WormBaseParasite"/>
        </authorList>
    </citation>
    <scope>IDENTIFICATION</scope>
</reference>
<evidence type="ECO:0000313" key="1">
    <source>
        <dbReference type="Proteomes" id="UP000887565"/>
    </source>
</evidence>
<name>A0A915JTN1_ROMCU</name>
<sequence length="80" mass="9439">MCLKLLGNSRKQGNKIIHRIDKEKDLSSQKTEFCEKQSYIEKQDVYDFGFKILTMKLDKKDEEILSTTSYQLRSFESTIP</sequence>
<dbReference type="WBParaSite" id="nRc.2.0.1.t29710-RA">
    <property type="protein sequence ID" value="nRc.2.0.1.t29710-RA"/>
    <property type="gene ID" value="nRc.2.0.1.g29710"/>
</dbReference>
<accession>A0A915JTN1</accession>
<dbReference type="Proteomes" id="UP000887565">
    <property type="component" value="Unplaced"/>
</dbReference>
<proteinExistence type="predicted"/>
<organism evidence="1 2">
    <name type="scientific">Romanomermis culicivorax</name>
    <name type="common">Nematode worm</name>
    <dbReference type="NCBI Taxonomy" id="13658"/>
    <lineage>
        <taxon>Eukaryota</taxon>
        <taxon>Metazoa</taxon>
        <taxon>Ecdysozoa</taxon>
        <taxon>Nematoda</taxon>
        <taxon>Enoplea</taxon>
        <taxon>Dorylaimia</taxon>
        <taxon>Mermithida</taxon>
        <taxon>Mermithoidea</taxon>
        <taxon>Mermithidae</taxon>
        <taxon>Romanomermis</taxon>
    </lineage>
</organism>
<protein>
    <submittedName>
        <fullName evidence="2">Uncharacterized protein</fullName>
    </submittedName>
</protein>
<evidence type="ECO:0000313" key="2">
    <source>
        <dbReference type="WBParaSite" id="nRc.2.0.1.t29710-RA"/>
    </source>
</evidence>
<keyword evidence="1" id="KW-1185">Reference proteome</keyword>
<dbReference type="AlphaFoldDB" id="A0A915JTN1"/>